<evidence type="ECO:0000256" key="1">
    <source>
        <dbReference type="ARBA" id="ARBA00038414"/>
    </source>
</evidence>
<name>A0ABR9XAP5_9RHOB</name>
<protein>
    <submittedName>
        <fullName evidence="2">Aspartate/glutamate racemase family protein</fullName>
    </submittedName>
</protein>
<reference evidence="2 3" key="1">
    <citation type="journal article" date="2021" name="Int. J. Syst. Evol. Microbiol.">
        <title>Salipiger mangrovisoli sp. nov., isolated from mangrove soil and the proposal for the reclassification of Paraphaeobacter pallidus as Salipiger pallidus comb. nov.</title>
        <authorList>
            <person name="Du J."/>
            <person name="Liu Y."/>
            <person name="Pei T."/>
            <person name="Deng M.R."/>
            <person name="Zhu H."/>
        </authorList>
    </citation>
    <scope>NUCLEOTIDE SEQUENCE [LARGE SCALE GENOMIC DNA]</scope>
    <source>
        <strain evidence="2 3">6D45A</strain>
    </source>
</reference>
<dbReference type="Pfam" id="PF01177">
    <property type="entry name" value="Asp_Glu_race"/>
    <property type="match status" value="1"/>
</dbReference>
<evidence type="ECO:0000313" key="2">
    <source>
        <dbReference type="EMBL" id="MBE9640572.1"/>
    </source>
</evidence>
<dbReference type="InterPro" id="IPR052186">
    <property type="entry name" value="Hydantoin_racemase-like"/>
</dbReference>
<proteinExistence type="inferred from homology"/>
<sequence>MMRVLVVNPNSSREVTEGIASALLPLGPVFEVVCRADGPETIRTDEDVAEAGKAFARRIATEAADGFITACFSDPGLDLARARVGKPVVGAQEAAVLEACATAERFGIIALSERAVPRHLKRIEALGCLDRLVAELPLRDVSAADSGRDPEVYRHVLALGAELRERGAGAIVLGCAGMAQLAARLEGDLGVPVIDPVAAAGRQMLARLGAPS</sequence>
<dbReference type="PANTHER" id="PTHR28047">
    <property type="entry name" value="PROTEIN DCG1"/>
    <property type="match status" value="1"/>
</dbReference>
<comment type="similarity">
    <text evidence="1">Belongs to the HyuE racemase family.</text>
</comment>
<dbReference type="SUPFAM" id="SSF53681">
    <property type="entry name" value="Aspartate/glutamate racemase"/>
    <property type="match status" value="1"/>
</dbReference>
<dbReference type="InterPro" id="IPR053714">
    <property type="entry name" value="Iso_Racemase_Enz_sf"/>
</dbReference>
<dbReference type="Gene3D" id="3.40.50.12500">
    <property type="match status" value="1"/>
</dbReference>
<gene>
    <name evidence="2" type="ORF">IQ782_27345</name>
</gene>
<keyword evidence="3" id="KW-1185">Reference proteome</keyword>
<dbReference type="InterPro" id="IPR001920">
    <property type="entry name" value="Asp/Glu_race"/>
</dbReference>
<evidence type="ECO:0000313" key="3">
    <source>
        <dbReference type="Proteomes" id="UP000607796"/>
    </source>
</evidence>
<dbReference type="InterPro" id="IPR015942">
    <property type="entry name" value="Asp/Glu/hydantoin_racemase"/>
</dbReference>
<organism evidence="2 3">
    <name type="scientific">Salipiger mangrovisoli</name>
    <dbReference type="NCBI Taxonomy" id="2865933"/>
    <lineage>
        <taxon>Bacteria</taxon>
        <taxon>Pseudomonadati</taxon>
        <taxon>Pseudomonadota</taxon>
        <taxon>Alphaproteobacteria</taxon>
        <taxon>Rhodobacterales</taxon>
        <taxon>Roseobacteraceae</taxon>
        <taxon>Salipiger</taxon>
    </lineage>
</organism>
<dbReference type="EMBL" id="JADFFK010000037">
    <property type="protein sequence ID" value="MBE9640572.1"/>
    <property type="molecule type" value="Genomic_DNA"/>
</dbReference>
<comment type="caution">
    <text evidence="2">The sequence shown here is derived from an EMBL/GenBank/DDBJ whole genome shotgun (WGS) entry which is preliminary data.</text>
</comment>
<dbReference type="PANTHER" id="PTHR28047:SF5">
    <property type="entry name" value="PROTEIN DCG1"/>
    <property type="match status" value="1"/>
</dbReference>
<accession>A0ABR9XAP5</accession>
<dbReference type="Proteomes" id="UP000607796">
    <property type="component" value="Unassembled WGS sequence"/>
</dbReference>